<sequence length="187" mass="21511">MTPMAAYAHALESPALRVVWRWPRLSKRFVPNSGIVFFLQLFHHSLLDLTICSQLCMKTISPVVSFFEYTQFLHHFLFTGIPFSVIRICMPLGKWPSEEVDLRPLIVARTVDTNDDPMNSIIELQGGYLERLFSDSAVWKKVLSSGQIRAISFRSERWKAYLTFTISNHLGDEWHQYGHGAVAHECP</sequence>
<proteinExistence type="predicted"/>
<evidence type="ECO:0000313" key="2">
    <source>
        <dbReference type="Proteomes" id="UP000077069"/>
    </source>
</evidence>
<dbReference type="EMBL" id="KV441551">
    <property type="protein sequence ID" value="OAG07372.1"/>
    <property type="molecule type" value="Genomic_DNA"/>
</dbReference>
<organism evidence="1 2">
    <name type="scientific">Paraphaeosphaeria sporulosa</name>
    <dbReference type="NCBI Taxonomy" id="1460663"/>
    <lineage>
        <taxon>Eukaryota</taxon>
        <taxon>Fungi</taxon>
        <taxon>Dikarya</taxon>
        <taxon>Ascomycota</taxon>
        <taxon>Pezizomycotina</taxon>
        <taxon>Dothideomycetes</taxon>
        <taxon>Pleosporomycetidae</taxon>
        <taxon>Pleosporales</taxon>
        <taxon>Massarineae</taxon>
        <taxon>Didymosphaeriaceae</taxon>
        <taxon>Paraphaeosphaeria</taxon>
    </lineage>
</organism>
<protein>
    <submittedName>
        <fullName evidence="1">Uncharacterized protein</fullName>
    </submittedName>
</protein>
<dbReference type="OrthoDB" id="10409843at2759"/>
<name>A0A177CK77_9PLEO</name>
<gene>
    <name evidence="1" type="ORF">CC84DRAFT_655723</name>
</gene>
<dbReference type="GeneID" id="28770514"/>
<reference evidence="1 2" key="1">
    <citation type="submission" date="2016-05" db="EMBL/GenBank/DDBJ databases">
        <title>Comparative analysis of secretome profiles of manganese(II)-oxidizing ascomycete fungi.</title>
        <authorList>
            <consortium name="DOE Joint Genome Institute"/>
            <person name="Zeiner C.A."/>
            <person name="Purvine S.O."/>
            <person name="Zink E.M."/>
            <person name="Wu S."/>
            <person name="Pasa-Tolic L."/>
            <person name="Chaput D.L."/>
            <person name="Haridas S."/>
            <person name="Grigoriev I.V."/>
            <person name="Santelli C.M."/>
            <person name="Hansel C.M."/>
        </authorList>
    </citation>
    <scope>NUCLEOTIDE SEQUENCE [LARGE SCALE GENOMIC DNA]</scope>
    <source>
        <strain evidence="1 2">AP3s5-JAC2a</strain>
    </source>
</reference>
<keyword evidence="2" id="KW-1185">Reference proteome</keyword>
<dbReference type="InParanoid" id="A0A177CK77"/>
<dbReference type="Proteomes" id="UP000077069">
    <property type="component" value="Unassembled WGS sequence"/>
</dbReference>
<evidence type="ECO:0000313" key="1">
    <source>
        <dbReference type="EMBL" id="OAG07372.1"/>
    </source>
</evidence>
<accession>A0A177CK77</accession>
<dbReference type="RefSeq" id="XP_018037737.1">
    <property type="nucleotide sequence ID" value="XM_018187028.1"/>
</dbReference>
<dbReference type="AlphaFoldDB" id="A0A177CK77"/>